<dbReference type="EMBL" id="JJML01000012">
    <property type="protein sequence ID" value="KGF73241.1"/>
    <property type="molecule type" value="Genomic_DNA"/>
</dbReference>
<name>A0A098TLV5_9CYAN</name>
<dbReference type="InterPro" id="IPR000086">
    <property type="entry name" value="NUDIX_hydrolase_dom"/>
</dbReference>
<reference evidence="2 3" key="1">
    <citation type="journal article" date="2014" name="Mol. Ecol.">
        <title>Evolution of Synechococcus.</title>
        <authorList>
            <person name="Dvorak P."/>
            <person name="Casamatta D."/>
            <person name="Hasler P."/>
            <person name="Poulickova A."/>
            <person name="Ondrej V."/>
            <person name="Sanges R."/>
        </authorList>
    </citation>
    <scope>NUCLEOTIDE SEQUENCE [LARGE SCALE GENOMIC DNA]</scope>
    <source>
        <strain evidence="2 3">CAUP A 1101</strain>
    </source>
</reference>
<feature type="domain" description="Nudix hydrolase" evidence="1">
    <location>
        <begin position="60"/>
        <end position="138"/>
    </location>
</feature>
<dbReference type="SUPFAM" id="SSF55811">
    <property type="entry name" value="Nudix"/>
    <property type="match status" value="1"/>
</dbReference>
<dbReference type="Proteomes" id="UP000030170">
    <property type="component" value="Unassembled WGS sequence"/>
</dbReference>
<accession>A0A098TLV5</accession>
<dbReference type="STRING" id="1497020.DO97_01015"/>
<evidence type="ECO:0000313" key="2">
    <source>
        <dbReference type="EMBL" id="KGF73241.1"/>
    </source>
</evidence>
<protein>
    <submittedName>
        <fullName evidence="2">NUDIX hydrolase</fullName>
    </submittedName>
</protein>
<proteinExistence type="predicted"/>
<comment type="caution">
    <text evidence="2">The sequence shown here is derived from an EMBL/GenBank/DDBJ whole genome shotgun (WGS) entry which is preliminary data.</text>
</comment>
<dbReference type="AlphaFoldDB" id="A0A098TLV5"/>
<keyword evidence="2" id="KW-0378">Hydrolase</keyword>
<organism evidence="2 3">
    <name type="scientific">Neosynechococcus sphagnicola sy1</name>
    <dbReference type="NCBI Taxonomy" id="1497020"/>
    <lineage>
        <taxon>Bacteria</taxon>
        <taxon>Bacillati</taxon>
        <taxon>Cyanobacteriota</taxon>
        <taxon>Cyanophyceae</taxon>
        <taxon>Neosynechococcales</taxon>
        <taxon>Neosynechococcaceae</taxon>
        <taxon>Neosynechococcus</taxon>
    </lineage>
</organism>
<evidence type="ECO:0000259" key="1">
    <source>
        <dbReference type="Pfam" id="PF00293"/>
    </source>
</evidence>
<gene>
    <name evidence="2" type="ORF">DO97_01015</name>
</gene>
<sequence length="190" mass="21345">MMSQSEKCWQTRDRFLELHSRWMTLIGEHLQDPQGEILEYWRVEKADSVIVLPMLDDDLVTSGTHRILLPSPSYRPGVGRVTLDFPGGRVPEGQSPDQAAISALKREIGIDAVSITQLIPLTTQGWAVNSSFSNQKLFGFVAQIHNTAKLHPAMMAVTYPATLEGVQYLLRKLTCLQCRAVLLEWWLISG</sequence>
<dbReference type="Pfam" id="PF00293">
    <property type="entry name" value="NUDIX"/>
    <property type="match status" value="1"/>
</dbReference>
<dbReference type="Gene3D" id="3.90.79.10">
    <property type="entry name" value="Nucleoside Triphosphate Pyrophosphohydrolase"/>
    <property type="match status" value="1"/>
</dbReference>
<dbReference type="InterPro" id="IPR015797">
    <property type="entry name" value="NUDIX_hydrolase-like_dom_sf"/>
</dbReference>
<keyword evidence="3" id="KW-1185">Reference proteome</keyword>
<dbReference type="RefSeq" id="WP_193365059.1">
    <property type="nucleotide sequence ID" value="NZ_JJML01000012.1"/>
</dbReference>
<dbReference type="GO" id="GO:0016787">
    <property type="term" value="F:hydrolase activity"/>
    <property type="evidence" value="ECO:0007669"/>
    <property type="project" value="UniProtKB-KW"/>
</dbReference>
<evidence type="ECO:0000313" key="3">
    <source>
        <dbReference type="Proteomes" id="UP000030170"/>
    </source>
</evidence>